<sequence>MDYSYDEQEQDVADLAARIIGDAAVPERLAAWQASGEPVDRALWTELAKAGLIGIALPEEHGGSGAGFVEQGIVIEEAAKAALPLFLTEAVVMAALPISRYGTEEQHRRLVAPFAAGDLLLSSAPRRASTSSPGFRARPDGDAWRIDGAMSHVPLAADADRVLVQVTDDQGRTGLLLVDPEGRGVTLTPHTSVDRRLRWRLTLDDHQVPGVDVVTAPGGLTEEAERWIEAAETVARCLEQLGTVETALQMTASYASERRQFGRPIGTFQAVSHKLADAYIDVQAIRLTAWRAAWLLDRGTSGGEEVAIAAWWAADAPTRVLEAAMQVHGGISVDLDYPLHRYFLAARQGSWALGGPSRILAALGDAMAAA</sequence>
<dbReference type="Proteomes" id="UP000468735">
    <property type="component" value="Unassembled WGS sequence"/>
</dbReference>
<dbReference type="PANTHER" id="PTHR43884">
    <property type="entry name" value="ACYL-COA DEHYDROGENASE"/>
    <property type="match status" value="1"/>
</dbReference>
<dbReference type="InterPro" id="IPR009100">
    <property type="entry name" value="AcylCoA_DH/oxidase_NM_dom_sf"/>
</dbReference>
<dbReference type="EMBL" id="WBMT01000025">
    <property type="protein sequence ID" value="KAB2341553.1"/>
    <property type="molecule type" value="Genomic_DNA"/>
</dbReference>
<keyword evidence="3" id="KW-0285">Flavoprotein</keyword>
<name>A0A6H9YKD2_9ACTN</name>
<dbReference type="SUPFAM" id="SSF47203">
    <property type="entry name" value="Acyl-CoA dehydrogenase C-terminal domain-like"/>
    <property type="match status" value="1"/>
</dbReference>
<keyword evidence="9" id="KW-1185">Reference proteome</keyword>
<organism evidence="8 9">
    <name type="scientific">Actinomadura rudentiformis</name>
    <dbReference type="NCBI Taxonomy" id="359158"/>
    <lineage>
        <taxon>Bacteria</taxon>
        <taxon>Bacillati</taxon>
        <taxon>Actinomycetota</taxon>
        <taxon>Actinomycetes</taxon>
        <taxon>Streptosporangiales</taxon>
        <taxon>Thermomonosporaceae</taxon>
        <taxon>Actinomadura</taxon>
    </lineage>
</organism>
<dbReference type="GO" id="GO:0003995">
    <property type="term" value="F:acyl-CoA dehydrogenase activity"/>
    <property type="evidence" value="ECO:0007669"/>
    <property type="project" value="TreeGrafter"/>
</dbReference>
<dbReference type="InterPro" id="IPR036250">
    <property type="entry name" value="AcylCo_DH-like_C"/>
</dbReference>
<keyword evidence="5" id="KW-0560">Oxidoreductase</keyword>
<dbReference type="AlphaFoldDB" id="A0A6H9YKD2"/>
<proteinExistence type="inferred from homology"/>
<comment type="caution">
    <text evidence="8">The sequence shown here is derived from an EMBL/GenBank/DDBJ whole genome shotgun (WGS) entry which is preliminary data.</text>
</comment>
<accession>A0A6H9YKD2</accession>
<evidence type="ECO:0000313" key="9">
    <source>
        <dbReference type="Proteomes" id="UP000468735"/>
    </source>
</evidence>
<gene>
    <name evidence="8" type="ORF">F8566_41155</name>
</gene>
<comment type="similarity">
    <text evidence="2">Belongs to the acyl-CoA dehydrogenase family.</text>
</comment>
<evidence type="ECO:0000259" key="7">
    <source>
        <dbReference type="Pfam" id="PF02771"/>
    </source>
</evidence>
<evidence type="ECO:0000256" key="1">
    <source>
        <dbReference type="ARBA" id="ARBA00001974"/>
    </source>
</evidence>
<feature type="domain" description="Acyl-CoA dehydrogenase/oxidase C-terminal" evidence="6">
    <location>
        <begin position="234"/>
        <end position="357"/>
    </location>
</feature>
<evidence type="ECO:0000256" key="4">
    <source>
        <dbReference type="ARBA" id="ARBA00022827"/>
    </source>
</evidence>
<dbReference type="Pfam" id="PF00441">
    <property type="entry name" value="Acyl-CoA_dh_1"/>
    <property type="match status" value="1"/>
</dbReference>
<dbReference type="InterPro" id="IPR009075">
    <property type="entry name" value="AcylCo_DH/oxidase_C"/>
</dbReference>
<dbReference type="SUPFAM" id="SSF56645">
    <property type="entry name" value="Acyl-CoA dehydrogenase NM domain-like"/>
    <property type="match status" value="1"/>
</dbReference>
<evidence type="ECO:0000259" key="6">
    <source>
        <dbReference type="Pfam" id="PF00441"/>
    </source>
</evidence>
<dbReference type="Pfam" id="PF02771">
    <property type="entry name" value="Acyl-CoA_dh_N"/>
    <property type="match status" value="1"/>
</dbReference>
<dbReference type="RefSeq" id="WP_151568299.1">
    <property type="nucleotide sequence ID" value="NZ_WBMT01000025.1"/>
</dbReference>
<evidence type="ECO:0000256" key="5">
    <source>
        <dbReference type="ARBA" id="ARBA00023002"/>
    </source>
</evidence>
<dbReference type="Gene3D" id="1.20.140.10">
    <property type="entry name" value="Butyryl-CoA Dehydrogenase, subunit A, domain 3"/>
    <property type="match status" value="1"/>
</dbReference>
<feature type="domain" description="Acyl-CoA dehydrogenase/oxidase N-terminal" evidence="7">
    <location>
        <begin position="7"/>
        <end position="118"/>
    </location>
</feature>
<dbReference type="InterPro" id="IPR037069">
    <property type="entry name" value="AcylCoA_DH/ox_N_sf"/>
</dbReference>
<evidence type="ECO:0000256" key="2">
    <source>
        <dbReference type="ARBA" id="ARBA00009347"/>
    </source>
</evidence>
<dbReference type="GO" id="GO:0050660">
    <property type="term" value="F:flavin adenine dinucleotide binding"/>
    <property type="evidence" value="ECO:0007669"/>
    <property type="project" value="InterPro"/>
</dbReference>
<dbReference type="InterPro" id="IPR046373">
    <property type="entry name" value="Acyl-CoA_Oxase/DH_mid-dom_sf"/>
</dbReference>
<protein>
    <submittedName>
        <fullName evidence="8">Acyl-CoA dehydrogenase</fullName>
    </submittedName>
</protein>
<dbReference type="Gene3D" id="1.10.540.10">
    <property type="entry name" value="Acyl-CoA dehydrogenase/oxidase, N-terminal domain"/>
    <property type="match status" value="1"/>
</dbReference>
<evidence type="ECO:0000256" key="3">
    <source>
        <dbReference type="ARBA" id="ARBA00022630"/>
    </source>
</evidence>
<dbReference type="OrthoDB" id="4319499at2"/>
<evidence type="ECO:0000313" key="8">
    <source>
        <dbReference type="EMBL" id="KAB2341553.1"/>
    </source>
</evidence>
<keyword evidence="4" id="KW-0274">FAD</keyword>
<reference evidence="8 9" key="1">
    <citation type="submission" date="2019-09" db="EMBL/GenBank/DDBJ databases">
        <title>Actinomadura physcomitrii sp. nov., a novel actinomycete isolated from moss [Physcomitrium sphaericum (Ludw) Fuernr].</title>
        <authorList>
            <person name="Zhuang X."/>
            <person name="Liu C."/>
        </authorList>
    </citation>
    <scope>NUCLEOTIDE SEQUENCE [LARGE SCALE GENOMIC DNA]</scope>
    <source>
        <strain evidence="8 9">HMC1</strain>
    </source>
</reference>
<dbReference type="PANTHER" id="PTHR43884:SF20">
    <property type="entry name" value="ACYL-COA DEHYDROGENASE FADE28"/>
    <property type="match status" value="1"/>
</dbReference>
<dbReference type="InterPro" id="IPR013786">
    <property type="entry name" value="AcylCoA_DH/ox_N"/>
</dbReference>
<dbReference type="Gene3D" id="2.40.110.10">
    <property type="entry name" value="Butyryl-CoA Dehydrogenase, subunit A, domain 2"/>
    <property type="match status" value="1"/>
</dbReference>
<comment type="cofactor">
    <cofactor evidence="1">
        <name>FAD</name>
        <dbReference type="ChEBI" id="CHEBI:57692"/>
    </cofactor>
</comment>